<evidence type="ECO:0000313" key="4">
    <source>
        <dbReference type="Proteomes" id="UP000565441"/>
    </source>
</evidence>
<evidence type="ECO:0000313" key="3">
    <source>
        <dbReference type="EMBL" id="KAF5385904.1"/>
    </source>
</evidence>
<reference evidence="3 4" key="1">
    <citation type="journal article" date="2020" name="ISME J.">
        <title>Uncovering the hidden diversity of litter-decomposition mechanisms in mushroom-forming fungi.</title>
        <authorList>
            <person name="Floudas D."/>
            <person name="Bentzer J."/>
            <person name="Ahren D."/>
            <person name="Johansson T."/>
            <person name="Persson P."/>
            <person name="Tunlid A."/>
        </authorList>
    </citation>
    <scope>NUCLEOTIDE SEQUENCE [LARGE SCALE GENOMIC DNA]</scope>
    <source>
        <strain evidence="3 4">CBS 661.87</strain>
    </source>
</reference>
<evidence type="ECO:0000256" key="2">
    <source>
        <dbReference type="SAM" id="Phobius"/>
    </source>
</evidence>
<keyword evidence="2" id="KW-0472">Membrane</keyword>
<keyword evidence="2" id="KW-1133">Transmembrane helix</keyword>
<keyword evidence="4" id="KW-1185">Reference proteome</keyword>
<gene>
    <name evidence="3" type="ORF">D9615_002390</name>
</gene>
<feature type="compositionally biased region" description="Basic and acidic residues" evidence="1">
    <location>
        <begin position="164"/>
        <end position="180"/>
    </location>
</feature>
<organism evidence="3 4">
    <name type="scientific">Tricholomella constricta</name>
    <dbReference type="NCBI Taxonomy" id="117010"/>
    <lineage>
        <taxon>Eukaryota</taxon>
        <taxon>Fungi</taxon>
        <taxon>Dikarya</taxon>
        <taxon>Basidiomycota</taxon>
        <taxon>Agaricomycotina</taxon>
        <taxon>Agaricomycetes</taxon>
        <taxon>Agaricomycetidae</taxon>
        <taxon>Agaricales</taxon>
        <taxon>Tricholomatineae</taxon>
        <taxon>Lyophyllaceae</taxon>
        <taxon>Tricholomella</taxon>
    </lineage>
</organism>
<dbReference type="Proteomes" id="UP000565441">
    <property type="component" value="Unassembled WGS sequence"/>
</dbReference>
<feature type="transmembrane region" description="Helical" evidence="2">
    <location>
        <begin position="95"/>
        <end position="114"/>
    </location>
</feature>
<feature type="compositionally biased region" description="Polar residues" evidence="1">
    <location>
        <begin position="236"/>
        <end position="245"/>
    </location>
</feature>
<dbReference type="OrthoDB" id="2502792at2759"/>
<feature type="region of interest" description="Disordered" evidence="1">
    <location>
        <begin position="146"/>
        <end position="180"/>
    </location>
</feature>
<feature type="transmembrane region" description="Helical" evidence="2">
    <location>
        <begin position="65"/>
        <end position="83"/>
    </location>
</feature>
<name>A0A8H5HM42_9AGAR</name>
<accession>A0A8H5HM42</accession>
<comment type="caution">
    <text evidence="3">The sequence shown here is derived from an EMBL/GenBank/DDBJ whole genome shotgun (WGS) entry which is preliminary data.</text>
</comment>
<proteinExistence type="predicted"/>
<protein>
    <submittedName>
        <fullName evidence="3">Uncharacterized protein</fullName>
    </submittedName>
</protein>
<sequence length="258" mass="27868">MVAVNVGLPVFLDPVISYLADTLPPPLYSFLINALSHCLALLSALFTLATSLISSNPLEWDAQKLLPPLITLFAAYFALVSFYRSTTWMLRTSVFFVKWGTIFGAFIAGIGWIMGNANGNGNGVGSYGVMSGFGSILLDLINGKGQNAAGGTRSRPRSQQSRSRSSEKRKPKPWEPFERHREWQYQENQGDVDGADAQQVIRNIIGTAGKVVKESGWWSVVKGVVEGDSKADAEDSSSTGGSSRKAQSKTKAGGSRSR</sequence>
<keyword evidence="2" id="KW-0812">Transmembrane</keyword>
<dbReference type="EMBL" id="JAACJP010000003">
    <property type="protein sequence ID" value="KAF5385904.1"/>
    <property type="molecule type" value="Genomic_DNA"/>
</dbReference>
<dbReference type="AlphaFoldDB" id="A0A8H5HM42"/>
<evidence type="ECO:0000256" key="1">
    <source>
        <dbReference type="SAM" id="MobiDB-lite"/>
    </source>
</evidence>
<feature type="transmembrane region" description="Helical" evidence="2">
    <location>
        <begin position="27"/>
        <end position="53"/>
    </location>
</feature>
<feature type="region of interest" description="Disordered" evidence="1">
    <location>
        <begin position="226"/>
        <end position="258"/>
    </location>
</feature>